<evidence type="ECO:0000256" key="2">
    <source>
        <dbReference type="SAM" id="MobiDB-lite"/>
    </source>
</evidence>
<dbReference type="PROSITE" id="PS50157">
    <property type="entry name" value="ZINC_FINGER_C2H2_2"/>
    <property type="match status" value="1"/>
</dbReference>
<keyword evidence="1" id="KW-0479">Metal-binding</keyword>
<accession>A0A067S578</accession>
<dbReference type="InterPro" id="IPR051061">
    <property type="entry name" value="Zinc_finger_trans_reg"/>
</dbReference>
<evidence type="ECO:0000313" key="5">
    <source>
        <dbReference type="Proteomes" id="UP000027222"/>
    </source>
</evidence>
<feature type="region of interest" description="Disordered" evidence="2">
    <location>
        <begin position="190"/>
        <end position="213"/>
    </location>
</feature>
<feature type="compositionally biased region" description="Low complexity" evidence="2">
    <location>
        <begin position="100"/>
        <end position="121"/>
    </location>
</feature>
<dbReference type="SMART" id="SM00355">
    <property type="entry name" value="ZnF_C2H2"/>
    <property type="match status" value="3"/>
</dbReference>
<dbReference type="Proteomes" id="UP000027222">
    <property type="component" value="Unassembled WGS sequence"/>
</dbReference>
<dbReference type="GO" id="GO:0005634">
    <property type="term" value="C:nucleus"/>
    <property type="evidence" value="ECO:0007669"/>
    <property type="project" value="TreeGrafter"/>
</dbReference>
<feature type="region of interest" description="Disordered" evidence="2">
    <location>
        <begin position="98"/>
        <end position="121"/>
    </location>
</feature>
<dbReference type="AlphaFoldDB" id="A0A067S578"/>
<protein>
    <recommendedName>
        <fullName evidence="3">C2H2-type domain-containing protein</fullName>
    </recommendedName>
</protein>
<sequence>MENLFYEDACILAQWMPSLPSCASSQCQVCRYGLLENFLDCGLFDWPYEGNAAQLSSYPASPWQASIFSSTISPSNLCSPLLKCLAQSRQPTMYQVPINSDTTSSLPDLPSSFPSPSSQPSPGFGFSLPSFACSSMDSTDSNLYQEAVNATTVVLRNSTPSRNTASQHIRRFSNAISGCENTDAITSMPDFSSSAFSPPHLPSSSPSSFSQRPPELGFSMPSFACSPMGSTDSYSYLYQEAVDANPVPRNSTPVRDAASNQHIRRFSSVITDCATIDATSVPGLSSSSFSQPDLPCSSPSPILQPPPGISMPSFPCSSADSTDSYPYQEVVDAKPVLRSSTTVRNVASRQQIRRFSCVIAGCERRCVSRYHLGVHIKAHNTKPKRSLPCTMGCSETFSRLHDRLRHEVGQHGKVCEFTCYECGRFFSMQTTLNSHKCAPPP</sequence>
<organism evidence="4 5">
    <name type="scientific">Galerina marginata (strain CBS 339.88)</name>
    <dbReference type="NCBI Taxonomy" id="685588"/>
    <lineage>
        <taxon>Eukaryota</taxon>
        <taxon>Fungi</taxon>
        <taxon>Dikarya</taxon>
        <taxon>Basidiomycota</taxon>
        <taxon>Agaricomycotina</taxon>
        <taxon>Agaricomycetes</taxon>
        <taxon>Agaricomycetidae</taxon>
        <taxon>Agaricales</taxon>
        <taxon>Agaricineae</taxon>
        <taxon>Strophariaceae</taxon>
        <taxon>Galerina</taxon>
    </lineage>
</organism>
<name>A0A067S578_GALM3</name>
<dbReference type="GO" id="GO:0008270">
    <property type="term" value="F:zinc ion binding"/>
    <property type="evidence" value="ECO:0007669"/>
    <property type="project" value="UniProtKB-KW"/>
</dbReference>
<feature type="domain" description="C2H2-type" evidence="3">
    <location>
        <begin position="417"/>
        <end position="436"/>
    </location>
</feature>
<dbReference type="Gene3D" id="3.30.160.60">
    <property type="entry name" value="Classic Zinc Finger"/>
    <property type="match status" value="1"/>
</dbReference>
<gene>
    <name evidence="4" type="ORF">GALMADRAFT_259903</name>
</gene>
<dbReference type="EMBL" id="KL142429">
    <property type="protein sequence ID" value="KDR65980.1"/>
    <property type="molecule type" value="Genomic_DNA"/>
</dbReference>
<dbReference type="PANTHER" id="PTHR46179:SF26">
    <property type="entry name" value="ZINC FINGER PROTEIN 423 HOMOLOG"/>
    <property type="match status" value="1"/>
</dbReference>
<dbReference type="InterPro" id="IPR013087">
    <property type="entry name" value="Znf_C2H2_type"/>
</dbReference>
<evidence type="ECO:0000313" key="4">
    <source>
        <dbReference type="EMBL" id="KDR65980.1"/>
    </source>
</evidence>
<dbReference type="HOGENOM" id="CLU_621195_0_0_1"/>
<reference evidence="5" key="1">
    <citation type="journal article" date="2014" name="Proc. Natl. Acad. Sci. U.S.A.">
        <title>Extensive sampling of basidiomycete genomes demonstrates inadequacy of the white-rot/brown-rot paradigm for wood decay fungi.</title>
        <authorList>
            <person name="Riley R."/>
            <person name="Salamov A.A."/>
            <person name="Brown D.W."/>
            <person name="Nagy L.G."/>
            <person name="Floudas D."/>
            <person name="Held B.W."/>
            <person name="Levasseur A."/>
            <person name="Lombard V."/>
            <person name="Morin E."/>
            <person name="Otillar R."/>
            <person name="Lindquist E.A."/>
            <person name="Sun H."/>
            <person name="LaButti K.M."/>
            <person name="Schmutz J."/>
            <person name="Jabbour D."/>
            <person name="Luo H."/>
            <person name="Baker S.E."/>
            <person name="Pisabarro A.G."/>
            <person name="Walton J.D."/>
            <person name="Blanchette R.A."/>
            <person name="Henrissat B."/>
            <person name="Martin F."/>
            <person name="Cullen D."/>
            <person name="Hibbett D.S."/>
            <person name="Grigoriev I.V."/>
        </authorList>
    </citation>
    <scope>NUCLEOTIDE SEQUENCE [LARGE SCALE GENOMIC DNA]</scope>
    <source>
        <strain evidence="5">CBS 339.88</strain>
    </source>
</reference>
<dbReference type="STRING" id="685588.A0A067S578"/>
<evidence type="ECO:0000256" key="1">
    <source>
        <dbReference type="PROSITE-ProRule" id="PRU00042"/>
    </source>
</evidence>
<dbReference type="PROSITE" id="PS00028">
    <property type="entry name" value="ZINC_FINGER_C2H2_1"/>
    <property type="match status" value="1"/>
</dbReference>
<keyword evidence="5" id="KW-1185">Reference proteome</keyword>
<dbReference type="PANTHER" id="PTHR46179">
    <property type="entry name" value="ZINC FINGER PROTEIN"/>
    <property type="match status" value="1"/>
</dbReference>
<evidence type="ECO:0000259" key="3">
    <source>
        <dbReference type="PROSITE" id="PS50157"/>
    </source>
</evidence>
<keyword evidence="1" id="KW-0862">Zinc</keyword>
<feature type="compositionally biased region" description="Low complexity" evidence="2">
    <location>
        <begin position="191"/>
        <end position="213"/>
    </location>
</feature>
<proteinExistence type="predicted"/>
<dbReference type="OrthoDB" id="8117402at2759"/>
<dbReference type="GO" id="GO:0006357">
    <property type="term" value="P:regulation of transcription by RNA polymerase II"/>
    <property type="evidence" value="ECO:0007669"/>
    <property type="project" value="TreeGrafter"/>
</dbReference>
<keyword evidence="1" id="KW-0863">Zinc-finger</keyword>